<dbReference type="Pfam" id="PF01061">
    <property type="entry name" value="ABC2_membrane"/>
    <property type="match status" value="1"/>
</dbReference>
<feature type="transmembrane region" description="Helical" evidence="5">
    <location>
        <begin position="21"/>
        <end position="42"/>
    </location>
</feature>
<evidence type="ECO:0000256" key="3">
    <source>
        <dbReference type="ARBA" id="ARBA00022989"/>
    </source>
</evidence>
<keyword evidence="8" id="KW-1185">Reference proteome</keyword>
<evidence type="ECO:0000313" key="8">
    <source>
        <dbReference type="Proteomes" id="UP001549122"/>
    </source>
</evidence>
<dbReference type="EMBL" id="JBEPLO010000001">
    <property type="protein sequence ID" value="MET3557005.1"/>
    <property type="molecule type" value="Genomic_DNA"/>
</dbReference>
<dbReference type="InterPro" id="IPR013525">
    <property type="entry name" value="ABC2_TM"/>
</dbReference>
<comment type="caution">
    <text evidence="7">The sequence shown here is derived from an EMBL/GenBank/DDBJ whole genome shotgun (WGS) entry which is preliminary data.</text>
</comment>
<evidence type="ECO:0000259" key="6">
    <source>
        <dbReference type="Pfam" id="PF01061"/>
    </source>
</evidence>
<feature type="transmembrane region" description="Helical" evidence="5">
    <location>
        <begin position="211"/>
        <end position="233"/>
    </location>
</feature>
<sequence length="245" mass="28566">MIKEIRRELKRQLQEMIQFKFNLFFANFGILIMVSAYLQYFKDVQSKYLLLCLLFTWYFTSHAITHPTFFIEDDLYDRTLISIIQSSKSILHVLMVKIIVQILVDFVKAIPIFIVLSMINHINFPDDFFKLVGSIAACMLSIISMYGFGFCLSSLCFIFNRTSSITSLISYFMLYFTGILAPLSGILREIGKLFPYYTLRNFIIYSSYQSVFLIIIYGAIYWSVGTLLFVFLLKIAKKRGSLFHV</sequence>
<feature type="domain" description="ABC-2 type transporter transmembrane" evidence="6">
    <location>
        <begin position="6"/>
        <end position="186"/>
    </location>
</feature>
<proteinExistence type="predicted"/>
<feature type="transmembrane region" description="Helical" evidence="5">
    <location>
        <begin position="131"/>
        <end position="159"/>
    </location>
</feature>
<name>A0ABV2FEK6_9STRE</name>
<protein>
    <submittedName>
        <fullName evidence="7">ABC-type polysaccharide/polyol phosphate export permease</fullName>
    </submittedName>
</protein>
<keyword evidence="2 5" id="KW-0812">Transmembrane</keyword>
<keyword evidence="3 5" id="KW-1133">Transmembrane helix</keyword>
<evidence type="ECO:0000256" key="4">
    <source>
        <dbReference type="ARBA" id="ARBA00023136"/>
    </source>
</evidence>
<evidence type="ECO:0000256" key="2">
    <source>
        <dbReference type="ARBA" id="ARBA00022692"/>
    </source>
</evidence>
<accession>A0ABV2FEK6</accession>
<evidence type="ECO:0000256" key="5">
    <source>
        <dbReference type="SAM" id="Phobius"/>
    </source>
</evidence>
<feature type="transmembrane region" description="Helical" evidence="5">
    <location>
        <begin position="90"/>
        <end position="119"/>
    </location>
</feature>
<gene>
    <name evidence="7" type="ORF">ABID29_000114</name>
</gene>
<evidence type="ECO:0000256" key="1">
    <source>
        <dbReference type="ARBA" id="ARBA00004141"/>
    </source>
</evidence>
<feature type="transmembrane region" description="Helical" evidence="5">
    <location>
        <begin position="48"/>
        <end position="69"/>
    </location>
</feature>
<dbReference type="Proteomes" id="UP001549122">
    <property type="component" value="Unassembled WGS sequence"/>
</dbReference>
<organism evidence="7 8">
    <name type="scientific">Streptococcus rupicaprae</name>
    <dbReference type="NCBI Taxonomy" id="759619"/>
    <lineage>
        <taxon>Bacteria</taxon>
        <taxon>Bacillati</taxon>
        <taxon>Bacillota</taxon>
        <taxon>Bacilli</taxon>
        <taxon>Lactobacillales</taxon>
        <taxon>Streptococcaceae</taxon>
        <taxon>Streptococcus</taxon>
    </lineage>
</organism>
<comment type="subcellular location">
    <subcellularLocation>
        <location evidence="1">Membrane</location>
        <topology evidence="1">Multi-pass membrane protein</topology>
    </subcellularLocation>
</comment>
<feature type="transmembrane region" description="Helical" evidence="5">
    <location>
        <begin position="171"/>
        <end position="191"/>
    </location>
</feature>
<keyword evidence="4 5" id="KW-0472">Membrane</keyword>
<evidence type="ECO:0000313" key="7">
    <source>
        <dbReference type="EMBL" id="MET3557005.1"/>
    </source>
</evidence>
<reference evidence="7 8" key="1">
    <citation type="submission" date="2024-06" db="EMBL/GenBank/DDBJ databases">
        <title>Genomic Encyclopedia of Type Strains, Phase IV (KMG-IV): sequencing the most valuable type-strain genomes for metagenomic binning, comparative biology and taxonomic classification.</title>
        <authorList>
            <person name="Goeker M."/>
        </authorList>
    </citation>
    <scope>NUCLEOTIDE SEQUENCE [LARGE SCALE GENOMIC DNA]</scope>
    <source>
        <strain evidence="7 8">DSM 28303</strain>
    </source>
</reference>